<dbReference type="STRING" id="284581.AMD01_10995"/>
<reference evidence="2" key="1">
    <citation type="submission" date="2015-08" db="EMBL/GenBank/DDBJ databases">
        <title>Fjat-14210 dsm16467.</title>
        <authorList>
            <person name="Liu B."/>
            <person name="Wang J."/>
            <person name="Zhu Y."/>
            <person name="Liu G."/>
            <person name="Chen Q."/>
            <person name="Chen Z."/>
            <person name="Lan J."/>
            <person name="Che J."/>
            <person name="Ge C."/>
            <person name="Shi H."/>
            <person name="Pan Z."/>
            <person name="Liu X."/>
        </authorList>
    </citation>
    <scope>NUCLEOTIDE SEQUENCE [LARGE SCALE GENOMIC DNA]</scope>
    <source>
        <strain evidence="2">DSM 16467</strain>
    </source>
</reference>
<dbReference type="InterPro" id="IPR052209">
    <property type="entry name" value="CbiZ"/>
</dbReference>
<dbReference type="Pfam" id="PF01955">
    <property type="entry name" value="CbiZ"/>
    <property type="match status" value="1"/>
</dbReference>
<dbReference type="Proteomes" id="UP000037558">
    <property type="component" value="Unassembled WGS sequence"/>
</dbReference>
<dbReference type="OrthoDB" id="34339at2"/>
<dbReference type="AlphaFoldDB" id="A0A0M0L723"/>
<organism evidence="1 2">
    <name type="scientific">Priestia koreensis</name>
    <dbReference type="NCBI Taxonomy" id="284581"/>
    <lineage>
        <taxon>Bacteria</taxon>
        <taxon>Bacillati</taxon>
        <taxon>Bacillota</taxon>
        <taxon>Bacilli</taxon>
        <taxon>Bacillales</taxon>
        <taxon>Bacillaceae</taxon>
        <taxon>Priestia</taxon>
    </lineage>
</organism>
<dbReference type="PANTHER" id="PTHR35336">
    <property type="entry name" value="ADENOSYLCOBINAMIDE AMIDOHYDROLASE"/>
    <property type="match status" value="1"/>
</dbReference>
<protein>
    <submittedName>
        <fullName evidence="1">Transporter</fullName>
    </submittedName>
</protein>
<dbReference type="PATRIC" id="fig|284581.3.peg.2302"/>
<dbReference type="InterPro" id="IPR002808">
    <property type="entry name" value="AdoCbi_amidolase"/>
</dbReference>
<accession>A0A0M0L723</accession>
<gene>
    <name evidence="1" type="ORF">AMD01_10995</name>
</gene>
<sequence length="211" mass="23086">MKTPHLFKSYSSGVLGGGMTVTDTFYNRYVDKKYRCDDPSIEYQTFLQENKYSYDEVVGLMTSVFLCDRAVYTYNDHGLTITAVITAGVGNAVDIVSGMRTPYDAAPGTINMFFYVDGNLTDSAFLHGIQAATEAKTKTLGDLSVLDAVSKTKATGTSTDSICIAASQTGKHCEYGGSLTALGQGIGKLVQVSLLDALQKYERRKEERRWM</sequence>
<evidence type="ECO:0000313" key="1">
    <source>
        <dbReference type="EMBL" id="KOO46677.1"/>
    </source>
</evidence>
<keyword evidence="2" id="KW-1185">Reference proteome</keyword>
<evidence type="ECO:0000313" key="2">
    <source>
        <dbReference type="Proteomes" id="UP000037558"/>
    </source>
</evidence>
<dbReference type="EMBL" id="LILC01000013">
    <property type="protein sequence ID" value="KOO46677.1"/>
    <property type="molecule type" value="Genomic_DNA"/>
</dbReference>
<name>A0A0M0L723_9BACI</name>
<proteinExistence type="predicted"/>
<dbReference type="PANTHER" id="PTHR35336:SF5">
    <property type="entry name" value="ADENOSYLCOBINAMIDE AMIDOHYDROLASE"/>
    <property type="match status" value="1"/>
</dbReference>
<comment type="caution">
    <text evidence="1">The sequence shown here is derived from an EMBL/GenBank/DDBJ whole genome shotgun (WGS) entry which is preliminary data.</text>
</comment>